<dbReference type="AlphaFoldDB" id="A0A1M4SNY1"/>
<gene>
    <name evidence="2" type="ORF">SAMN05444392_10156</name>
</gene>
<name>A0A1M4SNY1_9BACL</name>
<reference evidence="2 3" key="1">
    <citation type="submission" date="2016-11" db="EMBL/GenBank/DDBJ databases">
        <authorList>
            <person name="Jaros S."/>
            <person name="Januszkiewicz K."/>
            <person name="Wedrychowicz H."/>
        </authorList>
    </citation>
    <scope>NUCLEOTIDE SEQUENCE [LARGE SCALE GENOMIC DNA]</scope>
    <source>
        <strain evidence="2 3">DSM 44666</strain>
    </source>
</reference>
<keyword evidence="3" id="KW-1185">Reference proteome</keyword>
<evidence type="ECO:0000313" key="2">
    <source>
        <dbReference type="EMBL" id="SHE33647.1"/>
    </source>
</evidence>
<protein>
    <submittedName>
        <fullName evidence="2">Uncharacterized protein</fullName>
    </submittedName>
</protein>
<organism evidence="2 3">
    <name type="scientific">Seinonella peptonophila</name>
    <dbReference type="NCBI Taxonomy" id="112248"/>
    <lineage>
        <taxon>Bacteria</taxon>
        <taxon>Bacillati</taxon>
        <taxon>Bacillota</taxon>
        <taxon>Bacilli</taxon>
        <taxon>Bacillales</taxon>
        <taxon>Thermoactinomycetaceae</taxon>
        <taxon>Seinonella</taxon>
    </lineage>
</organism>
<feature type="chain" id="PRO_5012928603" evidence="1">
    <location>
        <begin position="25"/>
        <end position="122"/>
    </location>
</feature>
<accession>A0A1M4SNY1</accession>
<feature type="signal peptide" evidence="1">
    <location>
        <begin position="1"/>
        <end position="24"/>
    </location>
</feature>
<keyword evidence="1" id="KW-0732">Signal</keyword>
<evidence type="ECO:0000256" key="1">
    <source>
        <dbReference type="SAM" id="SignalP"/>
    </source>
</evidence>
<sequence length="122" mass="13233">MIRKLLMSVFTIFAILSFSGISDAATVITKKEVTISYGEETKSTAPVYLYAGQILGVYVDISSTSGKTHWFIRDSNNIIIKEGTTDANFTTGAPVGEYRLYFSCGSVDLNCSAKGILSTQQP</sequence>
<dbReference type="Proteomes" id="UP000184476">
    <property type="component" value="Unassembled WGS sequence"/>
</dbReference>
<dbReference type="EMBL" id="FQVL01000001">
    <property type="protein sequence ID" value="SHE33647.1"/>
    <property type="molecule type" value="Genomic_DNA"/>
</dbReference>
<evidence type="ECO:0000313" key="3">
    <source>
        <dbReference type="Proteomes" id="UP000184476"/>
    </source>
</evidence>
<proteinExistence type="predicted"/>
<dbReference type="STRING" id="112248.SAMN05444392_10156"/>